<accession>A0AA41VZM3</accession>
<evidence type="ECO:0000256" key="1">
    <source>
        <dbReference type="ARBA" id="ARBA00023117"/>
    </source>
</evidence>
<evidence type="ECO:0000256" key="2">
    <source>
        <dbReference type="PROSITE-ProRule" id="PRU00035"/>
    </source>
</evidence>
<dbReference type="PANTHER" id="PTHR22881:SF42">
    <property type="entry name" value="DNA-BINDING BROMODOMAIN-CONTAINING PROTEIN"/>
    <property type="match status" value="1"/>
</dbReference>
<feature type="domain" description="Bromo" evidence="4">
    <location>
        <begin position="43"/>
        <end position="113"/>
    </location>
</feature>
<sequence length="275" mass="30953">DGRRQKEEDTRGTESISGYDGNCSSGIPLPDKKQLDLIMDKLQKKDTYGVYAEAVDPEELPDYHEMIENPMDFGTIRKNLEKGTYTKLEQLEADVFLLCSNAMEYNSPDTVYFRQARSIQELARKKFHRLKVTFKRSEAEIKVEQTKRSNVVVKKSTKKTACKVVQEPVGSDFASGATLTMRANVVNQSNTTHTGSFGTPGNYIGFGDRNSFLPENKSEKAEEQVSGRGLQTKFGKKPIMMDDDRRATYGVTSQHLVNEDSMFTIFEGDTNQLVA</sequence>
<keyword evidence="1 2" id="KW-0103">Bromodomain</keyword>
<protein>
    <recommendedName>
        <fullName evidence="4">Bromo domain-containing protein</fullName>
    </recommendedName>
</protein>
<dbReference type="InterPro" id="IPR001487">
    <property type="entry name" value="Bromodomain"/>
</dbReference>
<evidence type="ECO:0000256" key="3">
    <source>
        <dbReference type="SAM" id="MobiDB-lite"/>
    </source>
</evidence>
<dbReference type="Pfam" id="PF00439">
    <property type="entry name" value="Bromodomain"/>
    <property type="match status" value="1"/>
</dbReference>
<dbReference type="PANTHER" id="PTHR22881">
    <property type="entry name" value="BROMODOMAIN CONTAINING PROTEIN"/>
    <property type="match status" value="1"/>
</dbReference>
<reference evidence="5" key="1">
    <citation type="submission" date="2022-03" db="EMBL/GenBank/DDBJ databases">
        <title>A functionally conserved STORR gene fusion in Papaver species that diverged 16.8 million years ago.</title>
        <authorList>
            <person name="Catania T."/>
        </authorList>
    </citation>
    <scope>NUCLEOTIDE SEQUENCE</scope>
    <source>
        <strain evidence="5">S-191538</strain>
    </source>
</reference>
<dbReference type="EMBL" id="JAJJMA010328379">
    <property type="protein sequence ID" value="MCL7050480.1"/>
    <property type="molecule type" value="Genomic_DNA"/>
</dbReference>
<dbReference type="SMART" id="SM00297">
    <property type="entry name" value="BROMO"/>
    <property type="match status" value="1"/>
</dbReference>
<proteinExistence type="predicted"/>
<evidence type="ECO:0000313" key="5">
    <source>
        <dbReference type="EMBL" id="MCL7050480.1"/>
    </source>
</evidence>
<evidence type="ECO:0000313" key="6">
    <source>
        <dbReference type="Proteomes" id="UP001177140"/>
    </source>
</evidence>
<dbReference type="Proteomes" id="UP001177140">
    <property type="component" value="Unassembled WGS sequence"/>
</dbReference>
<organism evidence="5 6">
    <name type="scientific">Papaver nudicaule</name>
    <name type="common">Iceland poppy</name>
    <dbReference type="NCBI Taxonomy" id="74823"/>
    <lineage>
        <taxon>Eukaryota</taxon>
        <taxon>Viridiplantae</taxon>
        <taxon>Streptophyta</taxon>
        <taxon>Embryophyta</taxon>
        <taxon>Tracheophyta</taxon>
        <taxon>Spermatophyta</taxon>
        <taxon>Magnoliopsida</taxon>
        <taxon>Ranunculales</taxon>
        <taxon>Papaveraceae</taxon>
        <taxon>Papaveroideae</taxon>
        <taxon>Papaver</taxon>
    </lineage>
</organism>
<dbReference type="PRINTS" id="PR00503">
    <property type="entry name" value="BROMODOMAIN"/>
</dbReference>
<feature type="region of interest" description="Disordered" evidence="3">
    <location>
        <begin position="1"/>
        <end position="29"/>
    </location>
</feature>
<dbReference type="InterPro" id="IPR051831">
    <property type="entry name" value="Bromodomain_contain_prot"/>
</dbReference>
<dbReference type="InterPro" id="IPR036427">
    <property type="entry name" value="Bromodomain-like_sf"/>
</dbReference>
<evidence type="ECO:0000259" key="4">
    <source>
        <dbReference type="PROSITE" id="PS50014"/>
    </source>
</evidence>
<name>A0AA41VZM3_PAPNU</name>
<dbReference type="SUPFAM" id="SSF47370">
    <property type="entry name" value="Bromodomain"/>
    <property type="match status" value="1"/>
</dbReference>
<dbReference type="AlphaFoldDB" id="A0AA41VZM3"/>
<gene>
    <name evidence="5" type="ORF">MKW94_024768</name>
</gene>
<dbReference type="PROSITE" id="PS50014">
    <property type="entry name" value="BROMODOMAIN_2"/>
    <property type="match status" value="1"/>
</dbReference>
<dbReference type="CDD" id="cd04369">
    <property type="entry name" value="Bromodomain"/>
    <property type="match status" value="1"/>
</dbReference>
<dbReference type="Gene3D" id="1.20.920.10">
    <property type="entry name" value="Bromodomain-like"/>
    <property type="match status" value="1"/>
</dbReference>
<dbReference type="InterPro" id="IPR018359">
    <property type="entry name" value="Bromodomain_CS"/>
</dbReference>
<dbReference type="PROSITE" id="PS00633">
    <property type="entry name" value="BROMODOMAIN_1"/>
    <property type="match status" value="1"/>
</dbReference>
<keyword evidence="6" id="KW-1185">Reference proteome</keyword>
<feature type="non-terminal residue" evidence="5">
    <location>
        <position position="275"/>
    </location>
</feature>
<feature type="non-terminal residue" evidence="5">
    <location>
        <position position="1"/>
    </location>
</feature>
<comment type="caution">
    <text evidence="5">The sequence shown here is derived from an EMBL/GenBank/DDBJ whole genome shotgun (WGS) entry which is preliminary data.</text>
</comment>
<feature type="compositionally biased region" description="Basic and acidic residues" evidence="3">
    <location>
        <begin position="1"/>
        <end position="12"/>
    </location>
</feature>